<evidence type="ECO:0000313" key="3">
    <source>
        <dbReference type="Proteomes" id="UP001596147"/>
    </source>
</evidence>
<organism evidence="2 3">
    <name type="scientific">Lederbergia graminis</name>
    <dbReference type="NCBI Taxonomy" id="735518"/>
    <lineage>
        <taxon>Bacteria</taxon>
        <taxon>Bacillati</taxon>
        <taxon>Bacillota</taxon>
        <taxon>Bacilli</taxon>
        <taxon>Bacillales</taxon>
        <taxon>Bacillaceae</taxon>
        <taxon>Lederbergia</taxon>
    </lineage>
</organism>
<dbReference type="InterPro" id="IPR036291">
    <property type="entry name" value="NAD(P)-bd_dom_sf"/>
</dbReference>
<protein>
    <submittedName>
        <fullName evidence="2">NAD-dependent epimerase/dehydratase family protein</fullName>
    </submittedName>
</protein>
<dbReference type="EMBL" id="JBHSMC010000015">
    <property type="protein sequence ID" value="MFC5465568.1"/>
    <property type="molecule type" value="Genomic_DNA"/>
</dbReference>
<proteinExistence type="predicted"/>
<comment type="caution">
    <text evidence="2">The sequence shown here is derived from an EMBL/GenBank/DDBJ whole genome shotgun (WGS) entry which is preliminary data.</text>
</comment>
<evidence type="ECO:0000259" key="1">
    <source>
        <dbReference type="Pfam" id="PF01370"/>
    </source>
</evidence>
<sequence>MSSVFILGGTGFLGYYTVKELLKRGYEVSTVALPPMPTADLLPPEVECHLGNIHEMTDEQVLEMLQGKDMFVYAAGADERIVPEIPAAKFFYDENVLPTQRMARLARKAGVKKFVVYGSYFAHFAEKWEDLELRKQAYPRTRLLQEQVAFLEGEGEMVVTSLRLPYIFGTMPGRDPLWTMFLPQVKGKEFVPVLGGGTAMVTVQQVAEATIGALEYGIHGEAYAISDTNMKHQEFFQIIAEVLGQKDTVVQVVPKEQVKAAYEQVDKQEAANGREHGIHLALKAEMDDRDAYIDPEETMNILKYNKADVRAAIYETIERCVKVYNN</sequence>
<feature type="domain" description="NAD-dependent epimerase/dehydratase" evidence="1">
    <location>
        <begin position="4"/>
        <end position="225"/>
    </location>
</feature>
<evidence type="ECO:0000313" key="2">
    <source>
        <dbReference type="EMBL" id="MFC5465568.1"/>
    </source>
</evidence>
<dbReference type="RefSeq" id="WP_382352178.1">
    <property type="nucleotide sequence ID" value="NZ_JBHSMC010000015.1"/>
</dbReference>
<dbReference type="InterPro" id="IPR001509">
    <property type="entry name" value="Epimerase_deHydtase"/>
</dbReference>
<keyword evidence="3" id="KW-1185">Reference proteome</keyword>
<dbReference type="PANTHER" id="PTHR48079:SF6">
    <property type="entry name" value="NAD(P)-BINDING DOMAIN-CONTAINING PROTEIN-RELATED"/>
    <property type="match status" value="1"/>
</dbReference>
<accession>A0ABW0LI41</accession>
<dbReference type="Pfam" id="PF01370">
    <property type="entry name" value="Epimerase"/>
    <property type="match status" value="1"/>
</dbReference>
<dbReference type="Gene3D" id="3.40.50.720">
    <property type="entry name" value="NAD(P)-binding Rossmann-like Domain"/>
    <property type="match status" value="1"/>
</dbReference>
<dbReference type="InterPro" id="IPR051783">
    <property type="entry name" value="NAD(P)-dependent_oxidoreduct"/>
</dbReference>
<name>A0ABW0LI41_9BACI</name>
<dbReference type="Proteomes" id="UP001596147">
    <property type="component" value="Unassembled WGS sequence"/>
</dbReference>
<dbReference type="PANTHER" id="PTHR48079">
    <property type="entry name" value="PROTEIN YEEZ"/>
    <property type="match status" value="1"/>
</dbReference>
<dbReference type="SUPFAM" id="SSF51735">
    <property type="entry name" value="NAD(P)-binding Rossmann-fold domains"/>
    <property type="match status" value="1"/>
</dbReference>
<reference evidence="3" key="1">
    <citation type="journal article" date="2019" name="Int. J. Syst. Evol. Microbiol.">
        <title>The Global Catalogue of Microorganisms (GCM) 10K type strain sequencing project: providing services to taxonomists for standard genome sequencing and annotation.</title>
        <authorList>
            <consortium name="The Broad Institute Genomics Platform"/>
            <consortium name="The Broad Institute Genome Sequencing Center for Infectious Disease"/>
            <person name="Wu L."/>
            <person name="Ma J."/>
        </authorList>
    </citation>
    <scope>NUCLEOTIDE SEQUENCE [LARGE SCALE GENOMIC DNA]</scope>
    <source>
        <strain evidence="3">CGMCC 1.12237</strain>
    </source>
</reference>
<gene>
    <name evidence="2" type="ORF">ACFPM4_12525</name>
</gene>